<evidence type="ECO:0000313" key="3">
    <source>
        <dbReference type="EMBL" id="MFB9524927.1"/>
    </source>
</evidence>
<evidence type="ECO:0000256" key="1">
    <source>
        <dbReference type="ARBA" id="ARBA00007169"/>
    </source>
</evidence>
<accession>A0ABV5PNY6</accession>
<proteinExistence type="inferred from homology"/>
<dbReference type="PANTHER" id="PTHR11487:SF0">
    <property type="entry name" value="S-ACYL FATTY ACID SYNTHASE THIOESTERASE, MEDIUM CHAIN"/>
    <property type="match status" value="1"/>
</dbReference>
<protein>
    <submittedName>
        <fullName evidence="3">Thioesterase II family protein</fullName>
    </submittedName>
</protein>
<feature type="domain" description="Thioesterase" evidence="2">
    <location>
        <begin position="15"/>
        <end position="240"/>
    </location>
</feature>
<dbReference type="InterPro" id="IPR012223">
    <property type="entry name" value="TEII"/>
</dbReference>
<sequence length="252" mass="27053">MHEPGPDTAGERGVRLVCFAHAGAGTSAFRRWDTLLAGTARPEPRPLPGREARRRELRVTTRQALLADLHDLFSPQPAGPYVLYGHSLGGLIAYTLTRALHAAGLPLPALLAVGACPPPGDAGELISAAEAPDHELLRVLEKFEAVPEDTVPGDVWHRLVLPVLRDDLRLAADLRAAALAPATGGPVPLPLLAVGGSTDALVPTETVRGWRAFTDGRFVHRTLPGGHFFVRDDDLPRLLGRACRIVERSVRH</sequence>
<dbReference type="Pfam" id="PF00975">
    <property type="entry name" value="Thioesterase"/>
    <property type="match status" value="1"/>
</dbReference>
<reference evidence="3 4" key="1">
    <citation type="submission" date="2024-09" db="EMBL/GenBank/DDBJ databases">
        <authorList>
            <person name="Sun Q."/>
            <person name="Mori K."/>
        </authorList>
    </citation>
    <scope>NUCLEOTIDE SEQUENCE [LARGE SCALE GENOMIC DNA]</scope>
    <source>
        <strain evidence="3 4">JCM 4362</strain>
    </source>
</reference>
<dbReference type="EMBL" id="JBHMCR010000027">
    <property type="protein sequence ID" value="MFB9524927.1"/>
    <property type="molecule type" value="Genomic_DNA"/>
</dbReference>
<comment type="similarity">
    <text evidence="1">Belongs to the thioesterase family.</text>
</comment>
<dbReference type="SUPFAM" id="SSF53474">
    <property type="entry name" value="alpha/beta-Hydrolases"/>
    <property type="match status" value="1"/>
</dbReference>
<keyword evidence="4" id="KW-1185">Reference proteome</keyword>
<dbReference type="PANTHER" id="PTHR11487">
    <property type="entry name" value="THIOESTERASE"/>
    <property type="match status" value="1"/>
</dbReference>
<dbReference type="InterPro" id="IPR029058">
    <property type="entry name" value="AB_hydrolase_fold"/>
</dbReference>
<evidence type="ECO:0000259" key="2">
    <source>
        <dbReference type="Pfam" id="PF00975"/>
    </source>
</evidence>
<gene>
    <name evidence="3" type="ORF">ACFFTU_33840</name>
</gene>
<evidence type="ECO:0000313" key="4">
    <source>
        <dbReference type="Proteomes" id="UP001589718"/>
    </source>
</evidence>
<dbReference type="Gene3D" id="3.40.50.1820">
    <property type="entry name" value="alpha/beta hydrolase"/>
    <property type="match status" value="1"/>
</dbReference>
<name>A0ABV5PNY6_STRCM</name>
<comment type="caution">
    <text evidence="3">The sequence shown here is derived from an EMBL/GenBank/DDBJ whole genome shotgun (WGS) entry which is preliminary data.</text>
</comment>
<dbReference type="Proteomes" id="UP001589718">
    <property type="component" value="Unassembled WGS sequence"/>
</dbReference>
<organism evidence="3 4">
    <name type="scientific">Streptomyces cremeus</name>
    <dbReference type="NCBI Taxonomy" id="66881"/>
    <lineage>
        <taxon>Bacteria</taxon>
        <taxon>Bacillati</taxon>
        <taxon>Actinomycetota</taxon>
        <taxon>Actinomycetes</taxon>
        <taxon>Kitasatosporales</taxon>
        <taxon>Streptomycetaceae</taxon>
        <taxon>Streptomyces</taxon>
    </lineage>
</organism>
<dbReference type="RefSeq" id="WP_345219953.1">
    <property type="nucleotide sequence ID" value="NZ_BAAAXE010000003.1"/>
</dbReference>
<dbReference type="InterPro" id="IPR001031">
    <property type="entry name" value="Thioesterase"/>
</dbReference>